<organism evidence="6">
    <name type="scientific">hydrothermal vent metagenome</name>
    <dbReference type="NCBI Taxonomy" id="652676"/>
    <lineage>
        <taxon>unclassified sequences</taxon>
        <taxon>metagenomes</taxon>
        <taxon>ecological metagenomes</taxon>
    </lineage>
</organism>
<dbReference type="EMBL" id="UOFN01000075">
    <property type="protein sequence ID" value="VAW77279.1"/>
    <property type="molecule type" value="Genomic_DNA"/>
</dbReference>
<accession>A0A3B0YSG8</accession>
<dbReference type="InterPro" id="IPR050228">
    <property type="entry name" value="Carboxylesterase_BioH"/>
</dbReference>
<dbReference type="NCBIfam" id="TIGR01738">
    <property type="entry name" value="bioH"/>
    <property type="match status" value="1"/>
</dbReference>
<dbReference type="HAMAP" id="MF_01260">
    <property type="entry name" value="Carboxylester"/>
    <property type="match status" value="1"/>
</dbReference>
<dbReference type="EC" id="3.1.1.85" evidence="6"/>
<dbReference type="SUPFAM" id="SSF53474">
    <property type="entry name" value="alpha/beta-Hydrolases"/>
    <property type="match status" value="1"/>
</dbReference>
<dbReference type="GO" id="GO:0009102">
    <property type="term" value="P:biotin biosynthetic process"/>
    <property type="evidence" value="ECO:0007669"/>
    <property type="project" value="UniProtKB-KW"/>
</dbReference>
<evidence type="ECO:0000256" key="4">
    <source>
        <dbReference type="ARBA" id="ARBA00022801"/>
    </source>
</evidence>
<reference evidence="6" key="1">
    <citation type="submission" date="2018-06" db="EMBL/GenBank/DDBJ databases">
        <authorList>
            <person name="Zhirakovskaya E."/>
        </authorList>
    </citation>
    <scope>NUCLEOTIDE SEQUENCE</scope>
</reference>
<dbReference type="GO" id="GO:0090499">
    <property type="term" value="F:pimelyl-[acyl-carrier protein] methyl ester esterase activity"/>
    <property type="evidence" value="ECO:0007669"/>
    <property type="project" value="UniProtKB-EC"/>
</dbReference>
<dbReference type="InterPro" id="IPR029058">
    <property type="entry name" value="AB_hydrolase_fold"/>
</dbReference>
<name>A0A3B0YSG8_9ZZZZ</name>
<evidence type="ECO:0000256" key="1">
    <source>
        <dbReference type="ARBA" id="ARBA00022487"/>
    </source>
</evidence>
<dbReference type="InterPro" id="IPR000073">
    <property type="entry name" value="AB_hydrolase_1"/>
</dbReference>
<proteinExistence type="inferred from homology"/>
<dbReference type="Gene3D" id="3.40.50.1820">
    <property type="entry name" value="alpha/beta hydrolase"/>
    <property type="match status" value="1"/>
</dbReference>
<feature type="domain" description="AB hydrolase-1" evidence="5">
    <location>
        <begin position="13"/>
        <end position="236"/>
    </location>
</feature>
<keyword evidence="1" id="KW-0719">Serine esterase</keyword>
<dbReference type="AlphaFoldDB" id="A0A3B0YSG8"/>
<keyword evidence="3" id="KW-0093">Biotin biosynthesis</keyword>
<dbReference type="PANTHER" id="PTHR43194:SF5">
    <property type="entry name" value="PIMELOYL-[ACYL-CARRIER PROTEIN] METHYL ESTER ESTERASE"/>
    <property type="match status" value="1"/>
</dbReference>
<evidence type="ECO:0000256" key="2">
    <source>
        <dbReference type="ARBA" id="ARBA00022490"/>
    </source>
</evidence>
<evidence type="ECO:0000313" key="6">
    <source>
        <dbReference type="EMBL" id="VAW77279.1"/>
    </source>
</evidence>
<keyword evidence="4 6" id="KW-0378">Hydrolase</keyword>
<sequence>MLHLDQYGDGPELVLLHGWGMHGGLLRMFAEQLGVYFHVSVIDLPGHGNSAWQASTSLDEWAQQVLECAPASAYWMGWSLGGLIGLQAAQQDPTRIRGLMLMASTPKFVSAADWPDAVDAQVFEEFSRHLESDAEKTLARFIALQVRGAKGSGNLLRQLRSDLKTRPPAEAEALRVGLKLLQDSDLRKQLREITAPKFGVFGERDTLAPASVAKLFDDANCVVLDGAGHAPFMSHPEICVELAQRWFSFNEGVC</sequence>
<dbReference type="PANTHER" id="PTHR43194">
    <property type="entry name" value="HYDROLASE ALPHA/BETA FOLD FAMILY"/>
    <property type="match status" value="1"/>
</dbReference>
<dbReference type="InterPro" id="IPR010076">
    <property type="entry name" value="BioH"/>
</dbReference>
<evidence type="ECO:0000259" key="5">
    <source>
        <dbReference type="Pfam" id="PF00561"/>
    </source>
</evidence>
<keyword evidence="2" id="KW-0963">Cytoplasm</keyword>
<dbReference type="Pfam" id="PF00561">
    <property type="entry name" value="Abhydrolase_1"/>
    <property type="match status" value="1"/>
</dbReference>
<gene>
    <name evidence="6" type="ORF">MNBD_GAMMA15-250</name>
</gene>
<evidence type="ECO:0000256" key="3">
    <source>
        <dbReference type="ARBA" id="ARBA00022756"/>
    </source>
</evidence>
<protein>
    <submittedName>
        <fullName evidence="6">Pimeloyl-[acyl-carrier protein] methyl ester esterase BioH</fullName>
        <ecNumber evidence="6">3.1.1.85</ecNumber>
    </submittedName>
</protein>